<feature type="transmembrane region" description="Helical" evidence="2">
    <location>
        <begin position="276"/>
        <end position="296"/>
    </location>
</feature>
<accession>G8X148</accession>
<proteinExistence type="predicted"/>
<dbReference type="AlphaFoldDB" id="F8JRN0"/>
<feature type="transmembrane region" description="Helical" evidence="2">
    <location>
        <begin position="37"/>
        <end position="54"/>
    </location>
</feature>
<dbReference type="eggNOG" id="ENOG50309SY">
    <property type="taxonomic scope" value="Bacteria"/>
</dbReference>
<name>F8JRN0_STREN</name>
<sequence length="353" mass="36640">MIDVRGTAHRRRSVLALALVAPLVGEFLLGNTPISELGSLIGLVPLYGCGAVLIREAARRTGRGWPAMLLLGAAYGLFEEGPVDQMLWNPRYGGVDFGLTYAGTHVPWLGTSVALLQDVVTMHMVWSVCVPIALVEAFGGGPRRPWLGRPGLIVTALVFAGGSASLAAVQYVGNDRFMASPWQWAVCVAAIAGLIAAAFRTGRRPVPAVPAAAPGPVPTGCAAFALTSAYWAGQALLRDRVPDWAMAAAWALLAAAAVLTVTGWSRRHGWGPRHHTALAAGALLTYVWVGFTQAGQTGTPPATALIGNVVFGTGACVLAVAAVRSAGRRGDDPVPGGSGDQRDEDGVDDLLQG</sequence>
<evidence type="ECO:0000313" key="4">
    <source>
        <dbReference type="Proteomes" id="UP000007842"/>
    </source>
</evidence>
<feature type="transmembrane region" description="Helical" evidence="2">
    <location>
        <begin position="181"/>
        <end position="199"/>
    </location>
</feature>
<dbReference type="PATRIC" id="fig|1003195.11.peg.6962"/>
<dbReference type="STRING" id="1003195.SCATT_55450"/>
<gene>
    <name evidence="3" type="ordered locus">SCATT_55450</name>
</gene>
<feature type="transmembrane region" description="Helical" evidence="2">
    <location>
        <begin position="302"/>
        <end position="323"/>
    </location>
</feature>
<evidence type="ECO:0000256" key="1">
    <source>
        <dbReference type="SAM" id="MobiDB-lite"/>
    </source>
</evidence>
<organism evidence="3 4">
    <name type="scientific">Streptantibioticus cattleyicolor (strain ATCC 35852 / DSM 46488 / JCM 4925 / NBRC 14057 / NRRL 8057)</name>
    <name type="common">Streptomyces cattleya</name>
    <dbReference type="NCBI Taxonomy" id="1003195"/>
    <lineage>
        <taxon>Bacteria</taxon>
        <taxon>Bacillati</taxon>
        <taxon>Actinomycetota</taxon>
        <taxon>Actinomycetes</taxon>
        <taxon>Kitasatosporales</taxon>
        <taxon>Streptomycetaceae</taxon>
        <taxon>Streptantibioticus</taxon>
    </lineage>
</organism>
<keyword evidence="2" id="KW-0812">Transmembrane</keyword>
<feature type="transmembrane region" description="Helical" evidence="2">
    <location>
        <begin position="244"/>
        <end position="264"/>
    </location>
</feature>
<evidence type="ECO:0000313" key="3">
    <source>
        <dbReference type="EMBL" id="AEW97916.1"/>
    </source>
</evidence>
<dbReference type="OrthoDB" id="8478704at2"/>
<accession>F8JRN0</accession>
<feature type="compositionally biased region" description="Acidic residues" evidence="1">
    <location>
        <begin position="342"/>
        <end position="353"/>
    </location>
</feature>
<dbReference type="Proteomes" id="UP000007842">
    <property type="component" value="Chromosome"/>
</dbReference>
<dbReference type="RefSeq" id="WP_014146246.1">
    <property type="nucleotide sequence ID" value="NC_016111.1"/>
</dbReference>
<feature type="transmembrane region" description="Helical" evidence="2">
    <location>
        <begin position="12"/>
        <end position="31"/>
    </location>
</feature>
<dbReference type="KEGG" id="scy:SCATT_55450"/>
<feature type="transmembrane region" description="Helical" evidence="2">
    <location>
        <begin position="61"/>
        <end position="78"/>
    </location>
</feature>
<feature type="transmembrane region" description="Helical" evidence="2">
    <location>
        <begin position="119"/>
        <end position="139"/>
    </location>
</feature>
<dbReference type="EMBL" id="CP003219">
    <property type="protein sequence ID" value="AEW97916.1"/>
    <property type="molecule type" value="Genomic_DNA"/>
</dbReference>
<keyword evidence="2" id="KW-0472">Membrane</keyword>
<keyword evidence="2" id="KW-1133">Transmembrane helix</keyword>
<dbReference type="HOGENOM" id="CLU_816167_0_0_11"/>
<keyword evidence="4" id="KW-1185">Reference proteome</keyword>
<feature type="transmembrane region" description="Helical" evidence="2">
    <location>
        <begin position="151"/>
        <end position="169"/>
    </location>
</feature>
<protein>
    <submittedName>
        <fullName evidence="3">Uncharacterized protein</fullName>
    </submittedName>
</protein>
<evidence type="ECO:0000256" key="2">
    <source>
        <dbReference type="SAM" id="Phobius"/>
    </source>
</evidence>
<dbReference type="KEGG" id="sct:SCAT_5544"/>
<reference evidence="4" key="1">
    <citation type="submission" date="2011-12" db="EMBL/GenBank/DDBJ databases">
        <title>Complete genome sequence of Streptomyces cattleya strain DSM 46488.</title>
        <authorList>
            <person name="Ou H.-Y."/>
            <person name="Li P."/>
            <person name="Zhao C."/>
            <person name="O'Hagan D."/>
            <person name="Deng Z."/>
        </authorList>
    </citation>
    <scope>NUCLEOTIDE SEQUENCE [LARGE SCALE GENOMIC DNA]</scope>
    <source>
        <strain evidence="4">ATCC 35852 / DSM 46488 / JCM 4925 / NBRC 14057 / NRRL 8057</strain>
    </source>
</reference>
<feature type="transmembrane region" description="Helical" evidence="2">
    <location>
        <begin position="211"/>
        <end position="232"/>
    </location>
</feature>
<feature type="region of interest" description="Disordered" evidence="1">
    <location>
        <begin position="327"/>
        <end position="353"/>
    </location>
</feature>